<reference evidence="7 8" key="1">
    <citation type="journal article" date="2023" name="Hortic Res">
        <title>Pangenome of water caltrop reveals structural variations and asymmetric subgenome divergence after allopolyploidization.</title>
        <authorList>
            <person name="Zhang X."/>
            <person name="Chen Y."/>
            <person name="Wang L."/>
            <person name="Yuan Y."/>
            <person name="Fang M."/>
            <person name="Shi L."/>
            <person name="Lu R."/>
            <person name="Comes H.P."/>
            <person name="Ma Y."/>
            <person name="Chen Y."/>
            <person name="Huang G."/>
            <person name="Zhou Y."/>
            <person name="Zheng Z."/>
            <person name="Qiu Y."/>
        </authorList>
    </citation>
    <scope>NUCLEOTIDE SEQUENCE [LARGE SCALE GENOMIC DNA]</scope>
    <source>
        <strain evidence="7">F231</strain>
    </source>
</reference>
<dbReference type="AlphaFoldDB" id="A0AAN7LSX2"/>
<dbReference type="GO" id="GO:0004553">
    <property type="term" value="F:hydrolase activity, hydrolyzing O-glycosyl compounds"/>
    <property type="evidence" value="ECO:0007669"/>
    <property type="project" value="InterPro"/>
</dbReference>
<dbReference type="SUPFAM" id="SSF50370">
    <property type="entry name" value="Ricin B-like lectins"/>
    <property type="match status" value="1"/>
</dbReference>
<dbReference type="EMBL" id="JAXQNO010000009">
    <property type="protein sequence ID" value="KAK4791670.1"/>
    <property type="molecule type" value="Genomic_DNA"/>
</dbReference>
<keyword evidence="2 4" id="KW-0378">Hydrolase</keyword>
<dbReference type="SUPFAM" id="SSF51445">
    <property type="entry name" value="(Trans)glycosidases"/>
    <property type="match status" value="1"/>
</dbReference>
<protein>
    <recommendedName>
        <fullName evidence="6">Glycoside hydrolase family 5 domain-containing protein</fullName>
    </recommendedName>
</protein>
<evidence type="ECO:0000313" key="7">
    <source>
        <dbReference type="EMBL" id="KAK4791670.1"/>
    </source>
</evidence>
<dbReference type="InterPro" id="IPR035992">
    <property type="entry name" value="Ricin_B-like_lectins"/>
</dbReference>
<gene>
    <name evidence="7" type="ORF">SAY86_032083</name>
</gene>
<dbReference type="PANTHER" id="PTHR31263:SF44">
    <property type="entry name" value="OS04G0481200 PROTEIN"/>
    <property type="match status" value="1"/>
</dbReference>
<evidence type="ECO:0000256" key="5">
    <source>
        <dbReference type="SAM" id="SignalP"/>
    </source>
</evidence>
<evidence type="ECO:0000256" key="4">
    <source>
        <dbReference type="RuleBase" id="RU361153"/>
    </source>
</evidence>
<evidence type="ECO:0000313" key="8">
    <source>
        <dbReference type="Proteomes" id="UP001346149"/>
    </source>
</evidence>
<keyword evidence="5" id="KW-0732">Signal</keyword>
<feature type="signal peptide" evidence="5">
    <location>
        <begin position="1"/>
        <end position="26"/>
    </location>
</feature>
<evidence type="ECO:0000256" key="2">
    <source>
        <dbReference type="ARBA" id="ARBA00022801"/>
    </source>
</evidence>
<name>A0AAN7LSX2_TRANT</name>
<keyword evidence="3 4" id="KW-0326">Glycosidase</keyword>
<dbReference type="InterPro" id="IPR017853">
    <property type="entry name" value="GH"/>
</dbReference>
<evidence type="ECO:0000256" key="1">
    <source>
        <dbReference type="ARBA" id="ARBA00005641"/>
    </source>
</evidence>
<evidence type="ECO:0000256" key="3">
    <source>
        <dbReference type="ARBA" id="ARBA00023295"/>
    </source>
</evidence>
<sequence>MSSSICILFIFMVLYILSVHVGPAEATFLPLSTESRWITNGYGKRVKLACVNWPSHLEPVLAEGLDKQLAYYISARVRLMGFNCVRFTWPLELPLNETLGNLTVKQSFQRLGLNESLAGIEVHNPWIVDLPLMTAYEEMLAVMERKGLMVILDNHVTTPGWCCGLNDGNGFFGDEYFDPKMWIKGLMKMARMAQKFPNVIGMSLRNELRGPKSNVDDWYKYMEQGAEAVHSENPNVLVILSGMSFDKDFSFLHNRPVNVSFSNKLVFELHWYSFSNGNAWKTGDSNKLCGQITASMMDSAGFLAKEKGYPIFVSEFGVDMAGKNVGDNKFLSCFMAAAAEQDWDYAVWALPGSYYFRQGTKDMDESYGLMNHNWTAVRNITTLKRINALRLPFRGPGWNRTVQHKVIFHPLTGLCVEKRPVKGPLRLMPCQMSQMWTYTANKTLEITGTHYVLGSSGKAEKMVPLTVSLPHQKATQWDMVSDSKLHLATKAEDGSELCLDVDRYGLVITNKCKCMDGGDPNCDPASQWFKLVNSTMV</sequence>
<keyword evidence="8" id="KW-1185">Reference proteome</keyword>
<evidence type="ECO:0000259" key="6">
    <source>
        <dbReference type="Pfam" id="PF00150"/>
    </source>
</evidence>
<dbReference type="Gene3D" id="2.80.10.50">
    <property type="match status" value="1"/>
</dbReference>
<accession>A0AAN7LSX2</accession>
<dbReference type="InterPro" id="IPR001547">
    <property type="entry name" value="Glyco_hydro_5"/>
</dbReference>
<dbReference type="Proteomes" id="UP001346149">
    <property type="component" value="Unassembled WGS sequence"/>
</dbReference>
<feature type="domain" description="Glycoside hydrolase family 5" evidence="6">
    <location>
        <begin position="128"/>
        <end position="350"/>
    </location>
</feature>
<comment type="similarity">
    <text evidence="1 4">Belongs to the glycosyl hydrolase 5 (cellulase A) family.</text>
</comment>
<proteinExistence type="inferred from homology"/>
<organism evidence="7 8">
    <name type="scientific">Trapa natans</name>
    <name type="common">Water chestnut</name>
    <dbReference type="NCBI Taxonomy" id="22666"/>
    <lineage>
        <taxon>Eukaryota</taxon>
        <taxon>Viridiplantae</taxon>
        <taxon>Streptophyta</taxon>
        <taxon>Embryophyta</taxon>
        <taxon>Tracheophyta</taxon>
        <taxon>Spermatophyta</taxon>
        <taxon>Magnoliopsida</taxon>
        <taxon>eudicotyledons</taxon>
        <taxon>Gunneridae</taxon>
        <taxon>Pentapetalae</taxon>
        <taxon>rosids</taxon>
        <taxon>malvids</taxon>
        <taxon>Myrtales</taxon>
        <taxon>Lythraceae</taxon>
        <taxon>Trapa</taxon>
    </lineage>
</organism>
<dbReference type="Pfam" id="PF00150">
    <property type="entry name" value="Cellulase"/>
    <property type="match status" value="1"/>
</dbReference>
<dbReference type="GO" id="GO:0000272">
    <property type="term" value="P:polysaccharide catabolic process"/>
    <property type="evidence" value="ECO:0007669"/>
    <property type="project" value="InterPro"/>
</dbReference>
<feature type="chain" id="PRO_5042894746" description="Glycoside hydrolase family 5 domain-containing protein" evidence="5">
    <location>
        <begin position="27"/>
        <end position="537"/>
    </location>
</feature>
<dbReference type="Gene3D" id="3.20.20.80">
    <property type="entry name" value="Glycosidases"/>
    <property type="match status" value="1"/>
</dbReference>
<dbReference type="PANTHER" id="PTHR31263">
    <property type="entry name" value="CELLULASE FAMILY PROTEIN (AFU_ORTHOLOGUE AFUA_5G14560)"/>
    <property type="match status" value="1"/>
</dbReference>
<comment type="caution">
    <text evidence="7">The sequence shown here is derived from an EMBL/GenBank/DDBJ whole genome shotgun (WGS) entry which is preliminary data.</text>
</comment>